<dbReference type="Proteomes" id="UP001060733">
    <property type="component" value="Plasmid punmamed3"/>
</dbReference>
<evidence type="ECO:0000313" key="2">
    <source>
        <dbReference type="Proteomes" id="UP001060733"/>
    </source>
</evidence>
<dbReference type="EMBL" id="CP106797">
    <property type="protein sequence ID" value="UXY40501.1"/>
    <property type="molecule type" value="Genomic_DNA"/>
</dbReference>
<organism evidence="1 2">
    <name type="scientific">Streptomyces albidocamelliae</name>
    <dbReference type="NCBI Taxonomy" id="2981135"/>
    <lineage>
        <taxon>Bacteria</taxon>
        <taxon>Bacillati</taxon>
        <taxon>Actinomycetota</taxon>
        <taxon>Actinomycetes</taxon>
        <taxon>Kitasatosporales</taxon>
        <taxon>Streptomycetaceae</taxon>
        <taxon>Streptomyces</taxon>
    </lineage>
</organism>
<accession>A0ABY6F1E8</accession>
<dbReference type="RefSeq" id="WP_263280335.1">
    <property type="nucleotide sequence ID" value="NZ_CP106797.1"/>
</dbReference>
<protein>
    <submittedName>
        <fullName evidence="1">Uncharacterized protein</fullName>
    </submittedName>
</protein>
<keyword evidence="1" id="KW-0614">Plasmid</keyword>
<evidence type="ECO:0000313" key="1">
    <source>
        <dbReference type="EMBL" id="UXY40501.1"/>
    </source>
</evidence>
<keyword evidence="2" id="KW-1185">Reference proteome</keyword>
<proteinExistence type="predicted"/>
<geneLocation type="plasmid" evidence="1 2">
    <name>punmamed3</name>
</geneLocation>
<gene>
    <name evidence="1" type="ORF">N8I86_38725</name>
</gene>
<name>A0ABY6F1E8_9ACTN</name>
<reference evidence="1" key="1">
    <citation type="submission" date="2022-10" db="EMBL/GenBank/DDBJ databases">
        <authorList>
            <person name="Mo P."/>
        </authorList>
    </citation>
    <scope>NUCLEOTIDE SEQUENCE</scope>
    <source>
        <strain evidence="1">HUAS 14-6</strain>
        <plasmid evidence="1">punmamed3</plasmid>
    </source>
</reference>
<sequence>MDRWYSPAQKPSAKRSAGVATSVRMRVDAHLVTAPLWRST</sequence>